<dbReference type="SUPFAM" id="SSF49299">
    <property type="entry name" value="PKD domain"/>
    <property type="match status" value="1"/>
</dbReference>
<feature type="signal peptide" evidence="1">
    <location>
        <begin position="1"/>
        <end position="18"/>
    </location>
</feature>
<dbReference type="RefSeq" id="WP_219877786.1">
    <property type="nucleotide sequence ID" value="NZ_JAHYXK010000009.1"/>
</dbReference>
<dbReference type="NCBIfam" id="TIGR04131">
    <property type="entry name" value="Bac_Flav_CTERM"/>
    <property type="match status" value="1"/>
</dbReference>
<feature type="chain" id="PRO_5046386731" evidence="1">
    <location>
        <begin position="19"/>
        <end position="635"/>
    </location>
</feature>
<dbReference type="InterPro" id="IPR035986">
    <property type="entry name" value="PKD_dom_sf"/>
</dbReference>
<dbReference type="CDD" id="cd00146">
    <property type="entry name" value="PKD"/>
    <property type="match status" value="1"/>
</dbReference>
<dbReference type="EMBL" id="JAHYXK010000009">
    <property type="protein sequence ID" value="MBW7467916.1"/>
    <property type="molecule type" value="Genomic_DNA"/>
</dbReference>
<organism evidence="3 4">
    <name type="scientific">Pontibacter aydingkolensis</name>
    <dbReference type="NCBI Taxonomy" id="1911536"/>
    <lineage>
        <taxon>Bacteria</taxon>
        <taxon>Pseudomonadati</taxon>
        <taxon>Bacteroidota</taxon>
        <taxon>Cytophagia</taxon>
        <taxon>Cytophagales</taxon>
        <taxon>Hymenobacteraceae</taxon>
        <taxon>Pontibacter</taxon>
    </lineage>
</organism>
<evidence type="ECO:0000313" key="3">
    <source>
        <dbReference type="EMBL" id="MBW7467916.1"/>
    </source>
</evidence>
<reference evidence="3 4" key="1">
    <citation type="journal article" date="2016" name="Int. J. Syst. Evol. Microbiol.">
        <title>Pontibacter aydingkolensis sp. nov., isolated from soil of a salt lake.</title>
        <authorList>
            <person name="Osman G."/>
            <person name="Zhang T."/>
            <person name="Lou K."/>
            <person name="Gao Y."/>
            <person name="Chang W."/>
            <person name="Lin Q."/>
            <person name="Yang H.M."/>
            <person name="Huo X.D."/>
            <person name="Wang N."/>
        </authorList>
    </citation>
    <scope>NUCLEOTIDE SEQUENCE [LARGE SCALE GENOMIC DNA]</scope>
    <source>
        <strain evidence="3 4">KACC 19255</strain>
    </source>
</reference>
<gene>
    <name evidence="3" type="ORF">K0O23_12650</name>
</gene>
<evidence type="ECO:0000256" key="1">
    <source>
        <dbReference type="SAM" id="SignalP"/>
    </source>
</evidence>
<dbReference type="Pfam" id="PF00801">
    <property type="entry name" value="PKD"/>
    <property type="match status" value="1"/>
</dbReference>
<feature type="domain" description="PKD" evidence="2">
    <location>
        <begin position="138"/>
        <end position="189"/>
    </location>
</feature>
<sequence>MKFLLTIWLLLLATVSWSQTGCFQAIQDGQVVDVICANKPVFFRDCAPPDPNTVIFYYPGPEKFSIQTNVLTGEQPTEYKTPGTYIVTQIINKKDGGLTQFFEKTYTVKAADTTPEFTATACANNAVSMTITDDTYDSYTINFGDGTSQAAQPKATVTHNYTTSGTFTITVSGTFTGSTCSATSTKQITTLPPFKLPYLQNLAITQQGTAGEVWLDIRDLQPGYLYIIERWQDPRTNFQKIDTIRNVTQNSISHTLRNVNTAEGVWYLVRITDECSSVTGISNSNIISSIALEVAPGNEQASLKWQAFPGASQYEIYRNNTRITTLNSNTFTFTDEDLSCGQTYTYFIKGVGPDGSTSTSAAQSIRATSTVIPNAPYVLASFNLNNQVELSINLPQNKLAQKIDIQRSINGAAYQNLASVTQPQYTDAIPSLNPICYRATFTDPCNNTSPVSNIACPIILTAKRDGEGSVQLSWTPYTGFPGGVWQYTVEVLDAGGALLTSYAATGTTYTDRVLSNEVQLLRYRIKASSNQGTEVTYSNIEQIEQDLQLYIPSAFTPNGDGLNDVLEIKGRFIQTYTLKVYNSLGNVVFQSDGNTNWDGTYQGKQLPAGAYAYEVTVKTNFGTTKRRTGTVTLLR</sequence>
<proteinExistence type="predicted"/>
<accession>A0ABS7CVM5</accession>
<dbReference type="Pfam" id="PF13585">
    <property type="entry name" value="CHU_C"/>
    <property type="match status" value="1"/>
</dbReference>
<dbReference type="SUPFAM" id="SSF49265">
    <property type="entry name" value="Fibronectin type III"/>
    <property type="match status" value="1"/>
</dbReference>
<dbReference type="Gene3D" id="2.60.40.10">
    <property type="entry name" value="Immunoglobulins"/>
    <property type="match status" value="3"/>
</dbReference>
<evidence type="ECO:0000313" key="4">
    <source>
        <dbReference type="Proteomes" id="UP000813018"/>
    </source>
</evidence>
<protein>
    <submittedName>
        <fullName evidence="3">Gliding motility-associated C-terminal domain-containing protein</fullName>
    </submittedName>
</protein>
<keyword evidence="4" id="KW-1185">Reference proteome</keyword>
<evidence type="ECO:0000259" key="2">
    <source>
        <dbReference type="PROSITE" id="PS50093"/>
    </source>
</evidence>
<name>A0ABS7CVM5_9BACT</name>
<dbReference type="InterPro" id="IPR000601">
    <property type="entry name" value="PKD_dom"/>
</dbReference>
<dbReference type="InterPro" id="IPR026341">
    <property type="entry name" value="T9SS_type_B"/>
</dbReference>
<keyword evidence="1" id="KW-0732">Signal</keyword>
<dbReference type="InterPro" id="IPR013783">
    <property type="entry name" value="Ig-like_fold"/>
</dbReference>
<comment type="caution">
    <text evidence="3">The sequence shown here is derived from an EMBL/GenBank/DDBJ whole genome shotgun (WGS) entry which is preliminary data.</text>
</comment>
<dbReference type="Proteomes" id="UP000813018">
    <property type="component" value="Unassembled WGS sequence"/>
</dbReference>
<dbReference type="InterPro" id="IPR036116">
    <property type="entry name" value="FN3_sf"/>
</dbReference>
<dbReference type="PROSITE" id="PS50093">
    <property type="entry name" value="PKD"/>
    <property type="match status" value="1"/>
</dbReference>